<dbReference type="GO" id="GO:0042813">
    <property type="term" value="F:Wnt receptor activity"/>
    <property type="evidence" value="ECO:0007669"/>
    <property type="project" value="TreeGrafter"/>
</dbReference>
<dbReference type="InterPro" id="IPR050778">
    <property type="entry name" value="Cueball_EGF_LRP_Nidogen"/>
</dbReference>
<dbReference type="GO" id="GO:0060070">
    <property type="term" value="P:canonical Wnt signaling pathway"/>
    <property type="evidence" value="ECO:0007669"/>
    <property type="project" value="TreeGrafter"/>
</dbReference>
<evidence type="ECO:0000256" key="1">
    <source>
        <dbReference type="ARBA" id="ARBA00022536"/>
    </source>
</evidence>
<dbReference type="AlphaFoldDB" id="A0A1B6IB20"/>
<organism evidence="3">
    <name type="scientific">Homalodisca liturata</name>
    <dbReference type="NCBI Taxonomy" id="320908"/>
    <lineage>
        <taxon>Eukaryota</taxon>
        <taxon>Metazoa</taxon>
        <taxon>Ecdysozoa</taxon>
        <taxon>Arthropoda</taxon>
        <taxon>Hexapoda</taxon>
        <taxon>Insecta</taxon>
        <taxon>Pterygota</taxon>
        <taxon>Neoptera</taxon>
        <taxon>Paraneoptera</taxon>
        <taxon>Hemiptera</taxon>
        <taxon>Auchenorrhyncha</taxon>
        <taxon>Membracoidea</taxon>
        <taxon>Cicadellidae</taxon>
        <taxon>Cicadellinae</taxon>
        <taxon>Proconiini</taxon>
        <taxon>Homalodisca</taxon>
    </lineage>
</organism>
<keyword evidence="1" id="KW-0245">EGF-like domain</keyword>
<proteinExistence type="predicted"/>
<dbReference type="GO" id="GO:0017147">
    <property type="term" value="F:Wnt-protein binding"/>
    <property type="evidence" value="ECO:0007669"/>
    <property type="project" value="TreeGrafter"/>
</dbReference>
<dbReference type="Gene3D" id="2.120.10.30">
    <property type="entry name" value="TolB, C-terminal domain"/>
    <property type="match status" value="1"/>
</dbReference>
<dbReference type="EMBL" id="GECU01023597">
    <property type="protein sequence ID" value="JAS84109.1"/>
    <property type="molecule type" value="Transcribed_RNA"/>
</dbReference>
<evidence type="ECO:0000313" key="3">
    <source>
        <dbReference type="EMBL" id="JAS84109.1"/>
    </source>
</evidence>
<dbReference type="PANTHER" id="PTHR46513:SF13">
    <property type="entry name" value="EGF-LIKE DOMAIN-CONTAINING PROTEIN"/>
    <property type="match status" value="1"/>
</dbReference>
<evidence type="ECO:0000256" key="2">
    <source>
        <dbReference type="ARBA" id="ARBA00022737"/>
    </source>
</evidence>
<keyword evidence="2" id="KW-0677">Repeat</keyword>
<protein>
    <recommendedName>
        <fullName evidence="4">EGF-like domain-containing protein</fullName>
    </recommendedName>
</protein>
<dbReference type="InterPro" id="IPR000033">
    <property type="entry name" value="LDLR_classB_rpt"/>
</dbReference>
<dbReference type="GO" id="GO:0005886">
    <property type="term" value="C:plasma membrane"/>
    <property type="evidence" value="ECO:0007669"/>
    <property type="project" value="TreeGrafter"/>
</dbReference>
<dbReference type="Gene3D" id="2.10.25.10">
    <property type="entry name" value="Laminin"/>
    <property type="match status" value="1"/>
</dbReference>
<name>A0A1B6IB20_9HEMI</name>
<dbReference type="SMART" id="SM00135">
    <property type="entry name" value="LY"/>
    <property type="match status" value="2"/>
</dbReference>
<dbReference type="SUPFAM" id="SSF63825">
    <property type="entry name" value="YWTD domain"/>
    <property type="match status" value="1"/>
</dbReference>
<gene>
    <name evidence="3" type="ORF">g.48124</name>
</gene>
<evidence type="ECO:0008006" key="4">
    <source>
        <dbReference type="Google" id="ProtNLM"/>
    </source>
</evidence>
<dbReference type="SUPFAM" id="SSF57196">
    <property type="entry name" value="EGF/Laminin"/>
    <property type="match status" value="1"/>
</dbReference>
<reference evidence="3" key="1">
    <citation type="submission" date="2015-11" db="EMBL/GenBank/DDBJ databases">
        <title>De novo transcriptome assembly of four potential Pierce s Disease insect vectors from Arizona vineyards.</title>
        <authorList>
            <person name="Tassone E.E."/>
        </authorList>
    </citation>
    <scope>NUCLEOTIDE SEQUENCE</scope>
</reference>
<accession>A0A1B6IB20</accession>
<dbReference type="InterPro" id="IPR011042">
    <property type="entry name" value="6-blade_b-propeller_TolB-like"/>
</dbReference>
<dbReference type="PANTHER" id="PTHR46513">
    <property type="entry name" value="VITELLOGENIN RECEPTOR-LIKE PROTEIN-RELATED-RELATED"/>
    <property type="match status" value="1"/>
</dbReference>
<sequence>MICAVSPITAESVCKDAGCSHSCITAVDIPTCTCPEGMVLGEDSKTCTVPVTILMGMHREISAVTEGEGEVRSLVPIGTTAFDFHYNNKEIIAFADNNIMRYSFAGELTMPKQPSAIATPTSRVSSLAVDWIHQDVYWISRQRSAIEASSLSGNSVREIIAVEGEESSDWNNLVIDPAAEKLFWLGRKGVYSCGLNGKNLKSNITSWPVDAEDIALDTQNKLIYIIGNYGNGVNKVVAASHYEGTPVGDIVTIGQSGSKIYGFGVLGNTIYWESNHDGENLYKCKIASAKEKANVTLVEELYQIVYDLKIYHPDIQKTGK</sequence>